<sequence>MGLQMLTQTKPRLARFEAIQNSIVAAMPTAGYAYASIA</sequence>
<evidence type="ECO:0000313" key="1">
    <source>
        <dbReference type="EMBL" id="QFS46213.1"/>
    </source>
</evidence>
<dbReference type="EMBL" id="CP045226">
    <property type="protein sequence ID" value="QFS46213.1"/>
    <property type="molecule type" value="Genomic_DNA"/>
</dbReference>
<reference evidence="1 2" key="1">
    <citation type="submission" date="2019-10" db="EMBL/GenBank/DDBJ databases">
        <title>Genomic and transcriptomic insights into the perfect genentic adaptation of a filamentous nitrogen-fixing cyanobacterium to rice fields.</title>
        <authorList>
            <person name="Chen Z."/>
        </authorList>
    </citation>
    <scope>NUCLEOTIDE SEQUENCE [LARGE SCALE GENOMIC DNA]</scope>
    <source>
        <strain evidence="1">CCNUC1</strain>
    </source>
</reference>
<evidence type="ECO:0000313" key="2">
    <source>
        <dbReference type="Proteomes" id="UP000326678"/>
    </source>
</evidence>
<organism evidence="1 2">
    <name type="scientific">Nostoc sphaeroides CCNUC1</name>
    <dbReference type="NCBI Taxonomy" id="2653204"/>
    <lineage>
        <taxon>Bacteria</taxon>
        <taxon>Bacillati</taxon>
        <taxon>Cyanobacteriota</taxon>
        <taxon>Cyanophyceae</taxon>
        <taxon>Nostocales</taxon>
        <taxon>Nostocaceae</taxon>
        <taxon>Nostoc</taxon>
    </lineage>
</organism>
<accession>A0A5P8W0K2</accession>
<dbReference type="AlphaFoldDB" id="A0A5P8W0K2"/>
<proteinExistence type="predicted"/>
<name>A0A5P8W0K2_9NOSO</name>
<protein>
    <submittedName>
        <fullName evidence="1">Uncharacterized protein</fullName>
    </submittedName>
</protein>
<gene>
    <name evidence="1" type="ORF">GXM_03693</name>
</gene>
<dbReference type="KEGG" id="nsh:GXM_03693"/>
<dbReference type="Proteomes" id="UP000326678">
    <property type="component" value="Chromosome Gxm1"/>
</dbReference>
<keyword evidence="2" id="KW-1185">Reference proteome</keyword>